<dbReference type="Gene3D" id="1.10.8.420">
    <property type="entry name" value="RecR Domain 1"/>
    <property type="match status" value="1"/>
</dbReference>
<evidence type="ECO:0000256" key="3">
    <source>
        <dbReference type="ARBA" id="ARBA00022771"/>
    </source>
</evidence>
<dbReference type="GO" id="GO:0008270">
    <property type="term" value="F:zinc ion binding"/>
    <property type="evidence" value="ECO:0007669"/>
    <property type="project" value="UniProtKB-KW"/>
</dbReference>
<dbReference type="PROSITE" id="PS01300">
    <property type="entry name" value="RECR"/>
    <property type="match status" value="1"/>
</dbReference>
<dbReference type="CDD" id="cd01025">
    <property type="entry name" value="TOPRIM_recR"/>
    <property type="match status" value="1"/>
</dbReference>
<dbReference type="GO" id="GO:0006310">
    <property type="term" value="P:DNA recombination"/>
    <property type="evidence" value="ECO:0007669"/>
    <property type="project" value="UniProtKB-UniRule"/>
</dbReference>
<dbReference type="SUPFAM" id="SSF111304">
    <property type="entry name" value="Recombination protein RecR"/>
    <property type="match status" value="1"/>
</dbReference>
<dbReference type="Gene3D" id="3.40.1360.10">
    <property type="match status" value="1"/>
</dbReference>
<dbReference type="AlphaFoldDB" id="A0A1F5SIV0"/>
<sequence length="197" mass="21925">MRLPLSIQNLIEEFSQLPTIGRKSAERFVFYLLQKPQSELDSFASALTNLKTNVTHCARCGAFSETNPCVICASPSRDRTAICVVTETRNIILIEQTKTFGGAYHVLGGLIDTAKNITPDQLNIQSLIQRLQSSPQITEIILALNPTFEGETTALYLQKVLKEFNIKITRLARGLPTGADIEYADEQTLAEALKHRF</sequence>
<protein>
    <recommendedName>
        <fullName evidence="7">Recombination protein RecR</fullName>
    </recommendedName>
</protein>
<dbReference type="GO" id="GO:0006281">
    <property type="term" value="P:DNA repair"/>
    <property type="evidence" value="ECO:0007669"/>
    <property type="project" value="UniProtKB-UniRule"/>
</dbReference>
<feature type="domain" description="Toprim" evidence="8">
    <location>
        <begin position="80"/>
        <end position="176"/>
    </location>
</feature>
<dbReference type="Pfam" id="PF13662">
    <property type="entry name" value="Toprim_4"/>
    <property type="match status" value="1"/>
</dbReference>
<dbReference type="Proteomes" id="UP000178925">
    <property type="component" value="Unassembled WGS sequence"/>
</dbReference>
<dbReference type="InterPro" id="IPR015967">
    <property type="entry name" value="Rcmb_RecR_Znf"/>
</dbReference>
<dbReference type="PROSITE" id="PS50880">
    <property type="entry name" value="TOPRIM"/>
    <property type="match status" value="1"/>
</dbReference>
<evidence type="ECO:0000256" key="6">
    <source>
        <dbReference type="ARBA" id="ARBA00023204"/>
    </source>
</evidence>
<dbReference type="Pfam" id="PF21175">
    <property type="entry name" value="RecR_C"/>
    <property type="match status" value="1"/>
</dbReference>
<dbReference type="InterPro" id="IPR006171">
    <property type="entry name" value="TOPRIM_dom"/>
</dbReference>
<evidence type="ECO:0000256" key="1">
    <source>
        <dbReference type="ARBA" id="ARBA00022723"/>
    </source>
</evidence>
<evidence type="ECO:0000313" key="9">
    <source>
        <dbReference type="EMBL" id="OGF26638.1"/>
    </source>
</evidence>
<dbReference type="GO" id="GO:0003677">
    <property type="term" value="F:DNA binding"/>
    <property type="evidence" value="ECO:0007669"/>
    <property type="project" value="UniProtKB-UniRule"/>
</dbReference>
<comment type="function">
    <text evidence="7">May play a role in DNA repair. It seems to be involved in an RecBC-independent recombinational process of DNA repair. It may act with RecF and RecO.</text>
</comment>
<feature type="zinc finger region" description="C4-type" evidence="7">
    <location>
        <begin position="57"/>
        <end position="72"/>
    </location>
</feature>
<evidence type="ECO:0000256" key="4">
    <source>
        <dbReference type="ARBA" id="ARBA00022833"/>
    </source>
</evidence>
<evidence type="ECO:0000256" key="2">
    <source>
        <dbReference type="ARBA" id="ARBA00022763"/>
    </source>
</evidence>
<comment type="similarity">
    <text evidence="7">Belongs to the RecR family.</text>
</comment>
<reference evidence="9 10" key="1">
    <citation type="journal article" date="2016" name="Nat. Commun.">
        <title>Thousands of microbial genomes shed light on interconnected biogeochemical processes in an aquifer system.</title>
        <authorList>
            <person name="Anantharaman K."/>
            <person name="Brown C.T."/>
            <person name="Hug L.A."/>
            <person name="Sharon I."/>
            <person name="Castelle C.J."/>
            <person name="Probst A.J."/>
            <person name="Thomas B.C."/>
            <person name="Singh A."/>
            <person name="Wilkins M.J."/>
            <person name="Karaoz U."/>
            <person name="Brodie E.L."/>
            <person name="Williams K.H."/>
            <person name="Hubbard S.S."/>
            <person name="Banfield J.F."/>
        </authorList>
    </citation>
    <scope>NUCLEOTIDE SEQUENCE [LARGE SCALE GENOMIC DNA]</scope>
</reference>
<dbReference type="SMART" id="SM00493">
    <property type="entry name" value="TOPRIM"/>
    <property type="match status" value="1"/>
</dbReference>
<accession>A0A1F5SIV0</accession>
<comment type="caution">
    <text evidence="9">The sequence shown here is derived from an EMBL/GenBank/DDBJ whole genome shotgun (WGS) entry which is preliminary data.</text>
</comment>
<proteinExistence type="inferred from homology"/>
<keyword evidence="2 7" id="KW-0227">DNA damage</keyword>
<keyword evidence="1 7" id="KW-0479">Metal-binding</keyword>
<evidence type="ECO:0000259" key="8">
    <source>
        <dbReference type="PROSITE" id="PS50880"/>
    </source>
</evidence>
<dbReference type="PANTHER" id="PTHR30446">
    <property type="entry name" value="RECOMBINATION PROTEIN RECR"/>
    <property type="match status" value="1"/>
</dbReference>
<dbReference type="HAMAP" id="MF_00017">
    <property type="entry name" value="RecR"/>
    <property type="match status" value="1"/>
</dbReference>
<keyword evidence="4 7" id="KW-0862">Zinc</keyword>
<evidence type="ECO:0000256" key="7">
    <source>
        <dbReference type="HAMAP-Rule" id="MF_00017"/>
    </source>
</evidence>
<dbReference type="InterPro" id="IPR034137">
    <property type="entry name" value="TOPRIM_RecR"/>
</dbReference>
<name>A0A1F5SIV0_9BACT</name>
<organism evidence="9 10">
    <name type="scientific">Candidatus Falkowbacteria bacterium RIFOXYA2_FULL_47_9</name>
    <dbReference type="NCBI Taxonomy" id="1797995"/>
    <lineage>
        <taxon>Bacteria</taxon>
        <taxon>Candidatus Falkowiibacteriota</taxon>
    </lineage>
</organism>
<dbReference type="Pfam" id="PF02132">
    <property type="entry name" value="RecR_ZnF"/>
    <property type="match status" value="1"/>
</dbReference>
<dbReference type="PANTHER" id="PTHR30446:SF0">
    <property type="entry name" value="RECOMBINATION PROTEIN RECR"/>
    <property type="match status" value="1"/>
</dbReference>
<keyword evidence="6 7" id="KW-0234">DNA repair</keyword>
<dbReference type="STRING" id="1797995.A2242_01625"/>
<evidence type="ECO:0000313" key="10">
    <source>
        <dbReference type="Proteomes" id="UP000178925"/>
    </source>
</evidence>
<keyword evidence="5 7" id="KW-0233">DNA recombination</keyword>
<dbReference type="EMBL" id="MFGC01000038">
    <property type="protein sequence ID" value="OGF26638.1"/>
    <property type="molecule type" value="Genomic_DNA"/>
</dbReference>
<keyword evidence="3 7" id="KW-0863">Zinc-finger</keyword>
<evidence type="ECO:0000256" key="5">
    <source>
        <dbReference type="ARBA" id="ARBA00023172"/>
    </source>
</evidence>
<gene>
    <name evidence="7" type="primary">recR</name>
    <name evidence="9" type="ORF">A2242_01625</name>
</gene>
<dbReference type="InterPro" id="IPR023627">
    <property type="entry name" value="Rcmb_RecR"/>
</dbReference>
<dbReference type="Pfam" id="PF21176">
    <property type="entry name" value="RecR_HhH"/>
    <property type="match status" value="1"/>
</dbReference>
<dbReference type="InterPro" id="IPR000093">
    <property type="entry name" value="DNA_Rcmb_RecR"/>
</dbReference>
<dbReference type="NCBIfam" id="TIGR00615">
    <property type="entry name" value="recR"/>
    <property type="match status" value="1"/>
</dbReference>